<dbReference type="GO" id="GO:0005886">
    <property type="term" value="C:plasma membrane"/>
    <property type="evidence" value="ECO:0007669"/>
    <property type="project" value="UniProtKB-SubCell"/>
</dbReference>
<gene>
    <name evidence="10" type="ordered locus">MYSTI_03776</name>
</gene>
<dbReference type="STRING" id="1278073.MYSTI_03776"/>
<dbReference type="Pfam" id="PF02687">
    <property type="entry name" value="FtsX"/>
    <property type="match status" value="1"/>
</dbReference>
<keyword evidence="11" id="KW-1185">Reference proteome</keyword>
<comment type="subcellular location">
    <subcellularLocation>
        <location evidence="1">Cell membrane</location>
        <topology evidence="1">Multi-pass membrane protein</topology>
    </subcellularLocation>
</comment>
<dbReference type="EMBL" id="CP004025">
    <property type="protein sequence ID" value="AGC45082.1"/>
    <property type="molecule type" value="Genomic_DNA"/>
</dbReference>
<keyword evidence="4 7" id="KW-1133">Transmembrane helix</keyword>
<evidence type="ECO:0000256" key="5">
    <source>
        <dbReference type="ARBA" id="ARBA00023136"/>
    </source>
</evidence>
<dbReference type="HOGENOM" id="CLU_000604_8_0_7"/>
<keyword evidence="2" id="KW-1003">Cell membrane</keyword>
<dbReference type="InterPro" id="IPR003838">
    <property type="entry name" value="ABC3_permease_C"/>
</dbReference>
<evidence type="ECO:0000256" key="2">
    <source>
        <dbReference type="ARBA" id="ARBA00022475"/>
    </source>
</evidence>
<feature type="domain" description="MacB-like periplasmic core" evidence="9">
    <location>
        <begin position="29"/>
        <end position="249"/>
    </location>
</feature>
<dbReference type="Proteomes" id="UP000011131">
    <property type="component" value="Chromosome"/>
</dbReference>
<accession>L7UBW2</accession>
<dbReference type="PATRIC" id="fig|1278073.3.peg.3842"/>
<dbReference type="KEGG" id="msd:MYSTI_03776"/>
<dbReference type="GO" id="GO:0022857">
    <property type="term" value="F:transmembrane transporter activity"/>
    <property type="evidence" value="ECO:0007669"/>
    <property type="project" value="TreeGrafter"/>
</dbReference>
<dbReference type="AlphaFoldDB" id="L7UBW2"/>
<dbReference type="eggNOG" id="COG0577">
    <property type="taxonomic scope" value="Bacteria"/>
</dbReference>
<feature type="transmembrane region" description="Helical" evidence="7">
    <location>
        <begin position="375"/>
        <end position="395"/>
    </location>
</feature>
<dbReference type="InterPro" id="IPR050250">
    <property type="entry name" value="Macrolide_Exporter_MacB"/>
</dbReference>
<keyword evidence="3 7" id="KW-0812">Transmembrane</keyword>
<feature type="transmembrane region" description="Helical" evidence="7">
    <location>
        <begin position="285"/>
        <end position="312"/>
    </location>
</feature>
<evidence type="ECO:0000256" key="7">
    <source>
        <dbReference type="SAM" id="Phobius"/>
    </source>
</evidence>
<dbReference type="PANTHER" id="PTHR30572">
    <property type="entry name" value="MEMBRANE COMPONENT OF TRANSPORTER-RELATED"/>
    <property type="match status" value="1"/>
</dbReference>
<feature type="transmembrane region" description="Helical" evidence="7">
    <location>
        <begin position="30"/>
        <end position="50"/>
    </location>
</feature>
<protein>
    <submittedName>
        <fullName evidence="10">ABC transporter permease</fullName>
    </submittedName>
</protein>
<dbReference type="RefSeq" id="WP_015349342.1">
    <property type="nucleotide sequence ID" value="NC_020126.1"/>
</dbReference>
<feature type="transmembrane region" description="Helical" evidence="7">
    <location>
        <begin position="333"/>
        <end position="355"/>
    </location>
</feature>
<evidence type="ECO:0000256" key="3">
    <source>
        <dbReference type="ARBA" id="ARBA00022692"/>
    </source>
</evidence>
<evidence type="ECO:0000313" key="11">
    <source>
        <dbReference type="Proteomes" id="UP000011131"/>
    </source>
</evidence>
<dbReference type="PANTHER" id="PTHR30572:SF4">
    <property type="entry name" value="ABC TRANSPORTER PERMEASE YTRF"/>
    <property type="match status" value="1"/>
</dbReference>
<proteinExistence type="inferred from homology"/>
<evidence type="ECO:0000313" key="10">
    <source>
        <dbReference type="EMBL" id="AGC45082.1"/>
    </source>
</evidence>
<evidence type="ECO:0000256" key="4">
    <source>
        <dbReference type="ARBA" id="ARBA00022989"/>
    </source>
</evidence>
<keyword evidence="5 7" id="KW-0472">Membrane</keyword>
<name>L7UBW2_MYXSD</name>
<dbReference type="Pfam" id="PF12704">
    <property type="entry name" value="MacB_PCD"/>
    <property type="match status" value="1"/>
</dbReference>
<reference evidence="10 11" key="1">
    <citation type="journal article" date="2013" name="Genome Announc.">
        <title>Complete genome sequence of Myxococcus stipitatus strain DSM 14675, a fruiting myxobacterium.</title>
        <authorList>
            <person name="Huntley S."/>
            <person name="Kneip S."/>
            <person name="Treuner-Lange A."/>
            <person name="Sogaard-Andersen L."/>
        </authorList>
    </citation>
    <scope>NUCLEOTIDE SEQUENCE [LARGE SCALE GENOMIC DNA]</scope>
    <source>
        <strain evidence="11">DSM 14675 / JCM 12634 / Mx s8</strain>
    </source>
</reference>
<sequence>MKSRTGLRVDVLEGARIAVFSLRANRLRTVLTTMGIGIGVATLLAIIGIIQGLNTSFHRQLATFGANTLYVSKFPWIIKGDWWKYRNRKNFTLEQLPRLRAMAPFITAMSPSVSRMSDVSYGGEQVSTVRIQGVNHEYLTIAGYDITSGRYITEADEEVTRPVAVIGADVADRLFPGISPLGRSIRVDNRSFQVVGTLSRKGKMVNESMDLLVLIPFKTFYANFGKGRPFEIAMAVGDASQVGAAEDQLIGILRRLRGTEPGEPDDFNINKPSMMAQTYAQLTGALYGVAVGVGLITLLVGGIGIMNIMLVSVRERTREIGVRRALGARKRTIVIQFLMEAASVSAVGGLLGTTVGLGTAKVVSLITPLAADVQASTIFGGVFFAAMVGLLFGIWPAARAANLDPVEALRYE</sequence>
<dbReference type="InterPro" id="IPR025857">
    <property type="entry name" value="MacB_PCD"/>
</dbReference>
<comment type="similarity">
    <text evidence="6">Belongs to the ABC-4 integral membrane protein family.</text>
</comment>
<evidence type="ECO:0000256" key="6">
    <source>
        <dbReference type="ARBA" id="ARBA00038076"/>
    </source>
</evidence>
<dbReference type="OrthoDB" id="5487173at2"/>
<evidence type="ECO:0000259" key="8">
    <source>
        <dbReference type="Pfam" id="PF02687"/>
    </source>
</evidence>
<feature type="domain" description="ABC3 transporter permease C-terminal" evidence="8">
    <location>
        <begin position="293"/>
        <end position="405"/>
    </location>
</feature>
<evidence type="ECO:0000256" key="1">
    <source>
        <dbReference type="ARBA" id="ARBA00004651"/>
    </source>
</evidence>
<organism evidence="10 11">
    <name type="scientific">Myxococcus stipitatus (strain DSM 14675 / JCM 12634 / Mx s8)</name>
    <dbReference type="NCBI Taxonomy" id="1278073"/>
    <lineage>
        <taxon>Bacteria</taxon>
        <taxon>Pseudomonadati</taxon>
        <taxon>Myxococcota</taxon>
        <taxon>Myxococcia</taxon>
        <taxon>Myxococcales</taxon>
        <taxon>Cystobacterineae</taxon>
        <taxon>Myxococcaceae</taxon>
        <taxon>Myxococcus</taxon>
    </lineage>
</organism>
<evidence type="ECO:0000259" key="9">
    <source>
        <dbReference type="Pfam" id="PF12704"/>
    </source>
</evidence>